<organism evidence="9 10">
    <name type="scientific">Petromyzon marinus</name>
    <name type="common">Sea lamprey</name>
    <dbReference type="NCBI Taxonomy" id="7757"/>
    <lineage>
        <taxon>Eukaryota</taxon>
        <taxon>Metazoa</taxon>
        <taxon>Chordata</taxon>
        <taxon>Craniata</taxon>
        <taxon>Vertebrata</taxon>
        <taxon>Cyclostomata</taxon>
        <taxon>Hyperoartia</taxon>
        <taxon>Petromyzontiformes</taxon>
        <taxon>Petromyzontidae</taxon>
        <taxon>Petromyzon</taxon>
    </lineage>
</organism>
<evidence type="ECO:0000256" key="7">
    <source>
        <dbReference type="SAM" id="Phobius"/>
    </source>
</evidence>
<feature type="domain" description="MARVEL" evidence="8">
    <location>
        <begin position="56"/>
        <end position="184"/>
    </location>
</feature>
<feature type="compositionally biased region" description="Basic and acidic residues" evidence="6">
    <location>
        <begin position="215"/>
        <end position="227"/>
    </location>
</feature>
<feature type="transmembrane region" description="Helical" evidence="7">
    <location>
        <begin position="90"/>
        <end position="118"/>
    </location>
</feature>
<protein>
    <submittedName>
        <fullName evidence="10">CKLF-like MARVEL transmembrane domain-containing protein 4</fullName>
    </submittedName>
</protein>
<dbReference type="Pfam" id="PF01284">
    <property type="entry name" value="MARVEL"/>
    <property type="match status" value="1"/>
</dbReference>
<dbReference type="PANTHER" id="PTHR22776:SF29">
    <property type="entry name" value="CKLF-LIKE MARVEL TRANSMEMBRANE DOMAIN-CONTAINING PROTEIN 4"/>
    <property type="match status" value="1"/>
</dbReference>
<evidence type="ECO:0000256" key="5">
    <source>
        <dbReference type="PROSITE-ProRule" id="PRU00581"/>
    </source>
</evidence>
<dbReference type="GO" id="GO:0016020">
    <property type="term" value="C:membrane"/>
    <property type="evidence" value="ECO:0007669"/>
    <property type="project" value="UniProtKB-SubCell"/>
</dbReference>
<evidence type="ECO:0000256" key="6">
    <source>
        <dbReference type="SAM" id="MobiDB-lite"/>
    </source>
</evidence>
<dbReference type="InterPro" id="IPR050578">
    <property type="entry name" value="MARVEL-CKLF_proteins"/>
</dbReference>
<feature type="transmembrane region" description="Helical" evidence="7">
    <location>
        <begin position="157"/>
        <end position="180"/>
    </location>
</feature>
<gene>
    <name evidence="10" type="primary">LOC116956137</name>
</gene>
<accession>A0AAJ7UBP5</accession>
<sequence length="258" mass="26821">MRGGEEREDVEEEAAAGVSVHAASSMMPAGPSPYQPTTEPVLLHRRGWAPACDRAYVRSPPGLVKIAQTLLDLLTFISAKSVPACSRCGALYLVEAVSFLSLLLTGALLLLFAFSLHLRLPNLNWPLLDVVNTAVWTALLFLASVLLTALGDGGSGAHVAAVTLGFLALAAYALNVLLILRRRRHHRGGGAAALGVTGVTAPGDGAPSPSAGDYTRARSDCVDDAERPGVAPSASSQDWAVDDEEVAAAVPVPTALKL</sequence>
<evidence type="ECO:0000259" key="8">
    <source>
        <dbReference type="PROSITE" id="PS51225"/>
    </source>
</evidence>
<evidence type="ECO:0000256" key="1">
    <source>
        <dbReference type="ARBA" id="ARBA00004141"/>
    </source>
</evidence>
<name>A0AAJ7UBP5_PETMA</name>
<evidence type="ECO:0000256" key="3">
    <source>
        <dbReference type="ARBA" id="ARBA00022989"/>
    </source>
</evidence>
<keyword evidence="3 7" id="KW-1133">Transmembrane helix</keyword>
<dbReference type="RefSeq" id="XP_032833501.1">
    <property type="nucleotide sequence ID" value="XM_032977610.1"/>
</dbReference>
<dbReference type="PANTHER" id="PTHR22776">
    <property type="entry name" value="MARVEL-CONTAINING POTENTIAL LIPID RAFT-ASSOCIATED PROTEIN"/>
    <property type="match status" value="1"/>
</dbReference>
<dbReference type="AlphaFoldDB" id="A0AAJ7UBP5"/>
<comment type="subcellular location">
    <subcellularLocation>
        <location evidence="1">Membrane</location>
        <topology evidence="1">Multi-pass membrane protein</topology>
    </subcellularLocation>
</comment>
<dbReference type="PROSITE" id="PS51225">
    <property type="entry name" value="MARVEL"/>
    <property type="match status" value="1"/>
</dbReference>
<evidence type="ECO:0000256" key="2">
    <source>
        <dbReference type="ARBA" id="ARBA00022692"/>
    </source>
</evidence>
<evidence type="ECO:0000313" key="9">
    <source>
        <dbReference type="Proteomes" id="UP001318040"/>
    </source>
</evidence>
<feature type="region of interest" description="Disordered" evidence="6">
    <location>
        <begin position="203"/>
        <end position="242"/>
    </location>
</feature>
<keyword evidence="2 5" id="KW-0812">Transmembrane</keyword>
<dbReference type="KEGG" id="pmrn:116956137"/>
<keyword evidence="4 5" id="KW-0472">Membrane</keyword>
<proteinExistence type="predicted"/>
<evidence type="ECO:0000256" key="4">
    <source>
        <dbReference type="ARBA" id="ARBA00023136"/>
    </source>
</evidence>
<reference evidence="10" key="1">
    <citation type="submission" date="2025-08" db="UniProtKB">
        <authorList>
            <consortium name="RefSeq"/>
        </authorList>
    </citation>
    <scope>IDENTIFICATION</scope>
    <source>
        <tissue evidence="10">Sperm</tissue>
    </source>
</reference>
<feature type="transmembrane region" description="Helical" evidence="7">
    <location>
        <begin position="130"/>
        <end position="151"/>
    </location>
</feature>
<keyword evidence="9" id="KW-1185">Reference proteome</keyword>
<dbReference type="Proteomes" id="UP001318040">
    <property type="component" value="Chromosome 63"/>
</dbReference>
<dbReference type="InterPro" id="IPR008253">
    <property type="entry name" value="Marvel"/>
</dbReference>
<evidence type="ECO:0000313" key="10">
    <source>
        <dbReference type="RefSeq" id="XP_032833501.1"/>
    </source>
</evidence>